<dbReference type="PANTHER" id="PTHR18895">
    <property type="entry name" value="HEMK METHYLTRANSFERASE"/>
    <property type="match status" value="1"/>
</dbReference>
<evidence type="ECO:0000256" key="2">
    <source>
        <dbReference type="ARBA" id="ARBA00022603"/>
    </source>
</evidence>
<evidence type="ECO:0000256" key="3">
    <source>
        <dbReference type="ARBA" id="ARBA00022679"/>
    </source>
</evidence>
<evidence type="ECO:0000259" key="6">
    <source>
        <dbReference type="Pfam" id="PF05175"/>
    </source>
</evidence>
<dbReference type="Gene3D" id="3.40.50.150">
    <property type="entry name" value="Vaccinia Virus protein VP39"/>
    <property type="match status" value="1"/>
</dbReference>
<dbReference type="Proteomes" id="UP001589693">
    <property type="component" value="Unassembled WGS sequence"/>
</dbReference>
<sequence length="264" mass="27926">MATPLSLGTPTATVIDRLRAAGCVFAEDEAHLLVTSATTPDALADMVDKRVAGLPLEHVLGWAEFCGLRIAVDPGVFVPRRRTEYLARQAAALLRPHAVVVDLCCGSGAVAAALAATGDDIELHATDIEPAAVRCARRNIADHGGAVHEGDLYSALPDHLRGRIDILVANAPYVPTDAIKLMPPEARDHEPRVALDGGADGLDVQRRVSADARDWLAPGGHLLVETSQRQAPHTARTLAHNGFQTRTTHCDDLGATVVIGNRPA</sequence>
<keyword evidence="3" id="KW-0808">Transferase</keyword>
<dbReference type="Pfam" id="PF05175">
    <property type="entry name" value="MTS"/>
    <property type="match status" value="1"/>
</dbReference>
<dbReference type="EC" id="2.1.1.297" evidence="1"/>
<dbReference type="InterPro" id="IPR007848">
    <property type="entry name" value="Small_mtfrase_dom"/>
</dbReference>
<evidence type="ECO:0000256" key="5">
    <source>
        <dbReference type="ARBA" id="ARBA00048391"/>
    </source>
</evidence>
<dbReference type="InterPro" id="IPR004556">
    <property type="entry name" value="HemK-like"/>
</dbReference>
<dbReference type="InterPro" id="IPR050320">
    <property type="entry name" value="N5-glutamine_MTase"/>
</dbReference>
<dbReference type="InterPro" id="IPR029063">
    <property type="entry name" value="SAM-dependent_MTases_sf"/>
</dbReference>
<feature type="domain" description="Methyltransferase small" evidence="6">
    <location>
        <begin position="93"/>
        <end position="174"/>
    </location>
</feature>
<evidence type="ECO:0000256" key="1">
    <source>
        <dbReference type="ARBA" id="ARBA00012771"/>
    </source>
</evidence>
<dbReference type="NCBIfam" id="TIGR00536">
    <property type="entry name" value="hemK_fam"/>
    <property type="match status" value="1"/>
</dbReference>
<reference evidence="7 8" key="1">
    <citation type="submission" date="2024-09" db="EMBL/GenBank/DDBJ databases">
        <authorList>
            <person name="Sun Q."/>
            <person name="Mori K."/>
        </authorList>
    </citation>
    <scope>NUCLEOTIDE SEQUENCE [LARGE SCALE GENOMIC DNA]</scope>
    <source>
        <strain evidence="7 8">TBRC 7907</strain>
    </source>
</reference>
<keyword evidence="4" id="KW-0949">S-adenosyl-L-methionine</keyword>
<protein>
    <recommendedName>
        <fullName evidence="1">peptide chain release factor N(5)-glutamine methyltransferase</fullName>
        <ecNumber evidence="1">2.1.1.297</ecNumber>
    </recommendedName>
</protein>
<dbReference type="CDD" id="cd02440">
    <property type="entry name" value="AdoMet_MTases"/>
    <property type="match status" value="1"/>
</dbReference>
<comment type="caution">
    <text evidence="7">The sequence shown here is derived from an EMBL/GenBank/DDBJ whole genome shotgun (WGS) entry which is preliminary data.</text>
</comment>
<evidence type="ECO:0000313" key="7">
    <source>
        <dbReference type="EMBL" id="MFB9906930.1"/>
    </source>
</evidence>
<gene>
    <name evidence="7" type="ORF">ACFFQA_23590</name>
</gene>
<dbReference type="RefSeq" id="WP_377856154.1">
    <property type="nucleotide sequence ID" value="NZ_JBHLZU010000019.1"/>
</dbReference>
<name>A0ABV6A2P1_9PSEU</name>
<accession>A0ABV6A2P1</accession>
<evidence type="ECO:0000256" key="4">
    <source>
        <dbReference type="ARBA" id="ARBA00022691"/>
    </source>
</evidence>
<keyword evidence="8" id="KW-1185">Reference proteome</keyword>
<organism evidence="7 8">
    <name type="scientific">Allokutzneria oryzae</name>
    <dbReference type="NCBI Taxonomy" id="1378989"/>
    <lineage>
        <taxon>Bacteria</taxon>
        <taxon>Bacillati</taxon>
        <taxon>Actinomycetota</taxon>
        <taxon>Actinomycetes</taxon>
        <taxon>Pseudonocardiales</taxon>
        <taxon>Pseudonocardiaceae</taxon>
        <taxon>Allokutzneria</taxon>
    </lineage>
</organism>
<dbReference type="NCBIfam" id="TIGR03704">
    <property type="entry name" value="PrmC_rel_meth"/>
    <property type="match status" value="1"/>
</dbReference>
<evidence type="ECO:0000313" key="8">
    <source>
        <dbReference type="Proteomes" id="UP001589693"/>
    </source>
</evidence>
<dbReference type="PANTHER" id="PTHR18895:SF74">
    <property type="entry name" value="MTRF1L RELEASE FACTOR GLUTAMINE METHYLTRANSFERASE"/>
    <property type="match status" value="1"/>
</dbReference>
<dbReference type="SUPFAM" id="SSF53335">
    <property type="entry name" value="S-adenosyl-L-methionine-dependent methyltransferases"/>
    <property type="match status" value="1"/>
</dbReference>
<proteinExistence type="predicted"/>
<keyword evidence="2" id="KW-0489">Methyltransferase</keyword>
<dbReference type="InterPro" id="IPR022446">
    <property type="entry name" value="MeTrfrase_put"/>
</dbReference>
<dbReference type="EMBL" id="JBHLZU010000019">
    <property type="protein sequence ID" value="MFB9906930.1"/>
    <property type="molecule type" value="Genomic_DNA"/>
</dbReference>
<comment type="catalytic activity">
    <reaction evidence="5">
        <text>L-glutaminyl-[peptide chain release factor] + S-adenosyl-L-methionine = N(5)-methyl-L-glutaminyl-[peptide chain release factor] + S-adenosyl-L-homocysteine + H(+)</text>
        <dbReference type="Rhea" id="RHEA:42896"/>
        <dbReference type="Rhea" id="RHEA-COMP:10271"/>
        <dbReference type="Rhea" id="RHEA-COMP:10272"/>
        <dbReference type="ChEBI" id="CHEBI:15378"/>
        <dbReference type="ChEBI" id="CHEBI:30011"/>
        <dbReference type="ChEBI" id="CHEBI:57856"/>
        <dbReference type="ChEBI" id="CHEBI:59789"/>
        <dbReference type="ChEBI" id="CHEBI:61891"/>
        <dbReference type="EC" id="2.1.1.297"/>
    </reaction>
</comment>